<proteinExistence type="predicted"/>
<keyword evidence="3" id="KW-1185">Reference proteome</keyword>
<feature type="compositionally biased region" description="Basic residues" evidence="1">
    <location>
        <begin position="455"/>
        <end position="467"/>
    </location>
</feature>
<sequence length="931" mass="105355">MISCVNKSSSRLPEDWRTYLRMRSRESTWERDMQPIKPFETSPYRALGHSLWSRYDSFASPMSAERFKCMNENHAESRSPSTKSHFNAWMSSVENNPSVKCARKRVQPSYCYSPIRCRLSTRYSPIRGHLDTRCEPLLDRKSFLSARRCPAVSSSLVTSHKDIVLPPYEDAACAQSSSEQFSKAAVIANQNRSAERPKPQKRHWPTSELIDRFWWDAQKTGPKINTKKSISSETSQKFPYMLEVGDKKLKSKNVRFLNKVKEHPSLPNETEQNENCRAQVTDPYFTQFETELNEARANVQADDNVFDLKVGRFVKKPRSKRNGLVPYEPICKNHQQKQAEAPPNDKKKILIQHQSSKNQQANQAGFEHNLSNNFNKDSSSDRAAHNSRDPSRSGCTKEEKKSWKWNVQSKTSVSPAKFSGQSGNSTVTRNRRSRSAVSSTEVKATPISDAVHTTKSSRRKSRSRRTIRLPVVDCQKSSAPINSKKDVPKRSKGRVSDSTGNSKRSKGKKMSSSKQVKTIHKKEFTTQNDNQVGRPQANHNAFLSDKEGSKHSKDPNRSRAASSSSHRQNVSEKRHHDTKPGQNSKRKHENEANNTNAKTGSASPLQKLEEARQKLRTLLGAGRPLPSMRLYTEPFAKNVSEEREGGLFPPDYKWDPCQWLQPRFQSTPDYLDVTNDFNKSPRKSNFYTAISLDADADQKNLPYVQPSQYVEKIPKFNAQPDCVPHHADIRTTNNVATPKDGSEEKNAKPVNSLEPLDQKEADDRKSMPEVPDSCGPAPLGTTKNTASHNATGNVKSKETSGASDVNPKIVKSGTAGKAKLFADVQKKNSPLHKEVTKKKKKRKSKHKKRASSAQLVGWPKDEKRRTKRDRVLISQPKTYYQLGLAPLVRSRSSENTFHFAFDLEKSPNTNLPRKKRHGRKTKKSANLAKVL</sequence>
<feature type="compositionally biased region" description="Polar residues" evidence="1">
    <location>
        <begin position="592"/>
        <end position="604"/>
    </location>
</feature>
<evidence type="ECO:0000313" key="3">
    <source>
        <dbReference type="Proteomes" id="UP000735302"/>
    </source>
</evidence>
<feature type="compositionally biased region" description="Basic and acidic residues" evidence="1">
    <location>
        <begin position="544"/>
        <end position="557"/>
    </location>
</feature>
<reference evidence="2 3" key="1">
    <citation type="journal article" date="2021" name="Elife">
        <title>Chloroplast acquisition without the gene transfer in kleptoplastic sea slugs, Plakobranchus ocellatus.</title>
        <authorList>
            <person name="Maeda T."/>
            <person name="Takahashi S."/>
            <person name="Yoshida T."/>
            <person name="Shimamura S."/>
            <person name="Takaki Y."/>
            <person name="Nagai Y."/>
            <person name="Toyoda A."/>
            <person name="Suzuki Y."/>
            <person name="Arimoto A."/>
            <person name="Ishii H."/>
            <person name="Satoh N."/>
            <person name="Nishiyama T."/>
            <person name="Hasebe M."/>
            <person name="Maruyama T."/>
            <person name="Minagawa J."/>
            <person name="Obokata J."/>
            <person name="Shigenobu S."/>
        </authorList>
    </citation>
    <scope>NUCLEOTIDE SEQUENCE [LARGE SCALE GENOMIC DNA]</scope>
</reference>
<accession>A0AAV4D5V3</accession>
<evidence type="ECO:0000313" key="2">
    <source>
        <dbReference type="EMBL" id="GFO39470.1"/>
    </source>
</evidence>
<evidence type="ECO:0000256" key="1">
    <source>
        <dbReference type="SAM" id="MobiDB-lite"/>
    </source>
</evidence>
<feature type="region of interest" description="Disordered" evidence="1">
    <location>
        <begin position="732"/>
        <end position="809"/>
    </location>
</feature>
<feature type="compositionally biased region" description="Basic and acidic residues" evidence="1">
    <location>
        <begin position="378"/>
        <end position="402"/>
    </location>
</feature>
<feature type="region of interest" description="Disordered" evidence="1">
    <location>
        <begin position="369"/>
        <end position="606"/>
    </location>
</feature>
<feature type="compositionally biased region" description="Polar residues" evidence="1">
    <location>
        <begin position="405"/>
        <end position="414"/>
    </location>
</feature>
<organism evidence="2 3">
    <name type="scientific">Plakobranchus ocellatus</name>
    <dbReference type="NCBI Taxonomy" id="259542"/>
    <lineage>
        <taxon>Eukaryota</taxon>
        <taxon>Metazoa</taxon>
        <taxon>Spiralia</taxon>
        <taxon>Lophotrochozoa</taxon>
        <taxon>Mollusca</taxon>
        <taxon>Gastropoda</taxon>
        <taxon>Heterobranchia</taxon>
        <taxon>Euthyneura</taxon>
        <taxon>Panpulmonata</taxon>
        <taxon>Sacoglossa</taxon>
        <taxon>Placobranchoidea</taxon>
        <taxon>Plakobranchidae</taxon>
        <taxon>Plakobranchus</taxon>
    </lineage>
</organism>
<feature type="compositionally biased region" description="Basic and acidic residues" evidence="1">
    <location>
        <begin position="569"/>
        <end position="579"/>
    </location>
</feature>
<dbReference type="AlphaFoldDB" id="A0AAV4D5V3"/>
<feature type="compositionally biased region" description="Basic and acidic residues" evidence="1">
    <location>
        <begin position="756"/>
        <end position="767"/>
    </location>
</feature>
<gene>
    <name evidence="2" type="ORF">PoB_006597500</name>
</gene>
<dbReference type="EMBL" id="BLXT01007498">
    <property type="protein sequence ID" value="GFO39470.1"/>
    <property type="molecule type" value="Genomic_DNA"/>
</dbReference>
<feature type="compositionally biased region" description="Basic residues" evidence="1">
    <location>
        <begin position="835"/>
        <end position="850"/>
    </location>
</feature>
<feature type="compositionally biased region" description="Basic residues" evidence="1">
    <location>
        <begin position="912"/>
        <end position="923"/>
    </location>
</feature>
<name>A0AAV4D5V3_9GAST</name>
<feature type="region of interest" description="Disordered" evidence="1">
    <location>
        <begin position="826"/>
        <end position="870"/>
    </location>
</feature>
<feature type="region of interest" description="Disordered" evidence="1">
    <location>
        <begin position="905"/>
        <end position="931"/>
    </location>
</feature>
<protein>
    <submittedName>
        <fullName evidence="2">Uncharacterized protein</fullName>
    </submittedName>
</protein>
<feature type="compositionally biased region" description="Polar residues" evidence="1">
    <location>
        <begin position="525"/>
        <end position="541"/>
    </location>
</feature>
<feature type="compositionally biased region" description="Polar residues" evidence="1">
    <location>
        <begin position="781"/>
        <end position="803"/>
    </location>
</feature>
<comment type="caution">
    <text evidence="2">The sequence shown here is derived from an EMBL/GenBank/DDBJ whole genome shotgun (WGS) entry which is preliminary data.</text>
</comment>
<dbReference type="Proteomes" id="UP000735302">
    <property type="component" value="Unassembled WGS sequence"/>
</dbReference>